<proteinExistence type="predicted"/>
<dbReference type="Proteomes" id="UP000789901">
    <property type="component" value="Unassembled WGS sequence"/>
</dbReference>
<evidence type="ECO:0000313" key="2">
    <source>
        <dbReference type="Proteomes" id="UP000789901"/>
    </source>
</evidence>
<name>A0ABN7VSA8_GIGMA</name>
<gene>
    <name evidence="1" type="ORF">GMARGA_LOCUS21574</name>
</gene>
<feature type="non-terminal residue" evidence="1">
    <location>
        <position position="1"/>
    </location>
</feature>
<protein>
    <submittedName>
        <fullName evidence="1">30933_t:CDS:1</fullName>
    </submittedName>
</protein>
<accession>A0ABN7VSA8</accession>
<organism evidence="1 2">
    <name type="scientific">Gigaspora margarita</name>
    <dbReference type="NCBI Taxonomy" id="4874"/>
    <lineage>
        <taxon>Eukaryota</taxon>
        <taxon>Fungi</taxon>
        <taxon>Fungi incertae sedis</taxon>
        <taxon>Mucoromycota</taxon>
        <taxon>Glomeromycotina</taxon>
        <taxon>Glomeromycetes</taxon>
        <taxon>Diversisporales</taxon>
        <taxon>Gigasporaceae</taxon>
        <taxon>Gigaspora</taxon>
    </lineage>
</organism>
<sequence length="235" mass="27702">NNSYFALCQKYAFVVFQINEIYINEYQDNQIEDIALILKVFNNANGIFLASDIAQYIVHSSSFRFQNKQEIHLTNYIEFVVRQITIVHDDEAMEQVTDLIEDAEMVYNNKKGCKEITLFAKESSSKEWDEEREKFLDKIISDNENKKLHDLADAYHFQQIARDSISYLDNVTKKDNFTYTAQAFKTCSKTFLEAFSYVQEKIKKVKELQSHEKFEEAINMFINTIKNYDTFTESL</sequence>
<reference evidence="1 2" key="1">
    <citation type="submission" date="2021-06" db="EMBL/GenBank/DDBJ databases">
        <authorList>
            <person name="Kallberg Y."/>
            <person name="Tangrot J."/>
            <person name="Rosling A."/>
        </authorList>
    </citation>
    <scope>NUCLEOTIDE SEQUENCE [LARGE SCALE GENOMIC DNA]</scope>
    <source>
        <strain evidence="1 2">120-4 pot B 10/14</strain>
    </source>
</reference>
<dbReference type="EMBL" id="CAJVQB010020027">
    <property type="protein sequence ID" value="CAG8793171.1"/>
    <property type="molecule type" value="Genomic_DNA"/>
</dbReference>
<keyword evidence="2" id="KW-1185">Reference proteome</keyword>
<evidence type="ECO:0000313" key="1">
    <source>
        <dbReference type="EMBL" id="CAG8793171.1"/>
    </source>
</evidence>
<comment type="caution">
    <text evidence="1">The sequence shown here is derived from an EMBL/GenBank/DDBJ whole genome shotgun (WGS) entry which is preliminary data.</text>
</comment>